<protein>
    <submittedName>
        <fullName evidence="2">Alcohol dehydrogenase</fullName>
    </submittedName>
</protein>
<organism evidence="2 3">
    <name type="scientific">Rummeliibacillus stabekisii</name>
    <dbReference type="NCBI Taxonomy" id="241244"/>
    <lineage>
        <taxon>Bacteria</taxon>
        <taxon>Bacillati</taxon>
        <taxon>Bacillota</taxon>
        <taxon>Bacilli</taxon>
        <taxon>Bacillales</taxon>
        <taxon>Caryophanaceae</taxon>
        <taxon>Rummeliibacillus</taxon>
    </lineage>
</organism>
<feature type="transmembrane region" description="Helical" evidence="1">
    <location>
        <begin position="66"/>
        <end position="85"/>
    </location>
</feature>
<feature type="transmembrane region" description="Helical" evidence="1">
    <location>
        <begin position="125"/>
        <end position="143"/>
    </location>
</feature>
<evidence type="ECO:0000313" key="2">
    <source>
        <dbReference type="EMBL" id="AMX00004.1"/>
    </source>
</evidence>
<feature type="transmembrane region" description="Helical" evidence="1">
    <location>
        <begin position="97"/>
        <end position="119"/>
    </location>
</feature>
<keyword evidence="1" id="KW-0472">Membrane</keyword>
<reference evidence="2 3" key="1">
    <citation type="journal article" date="2016" name="Genome Announc.">
        <title>Whole-Genome Sequence of Rummeliibacillus stabekisii Strain PP9 Isolated from Antarctic Soil.</title>
        <authorList>
            <person name="da Mota F.F."/>
            <person name="Vollu R.E."/>
            <person name="Jurelevicius D."/>
            <person name="Seldin L."/>
        </authorList>
    </citation>
    <scope>NUCLEOTIDE SEQUENCE [LARGE SCALE GENOMIC DNA]</scope>
    <source>
        <strain evidence="2 3">PP9</strain>
    </source>
</reference>
<feature type="transmembrane region" description="Helical" evidence="1">
    <location>
        <begin position="6"/>
        <end position="29"/>
    </location>
</feature>
<keyword evidence="3" id="KW-1185">Reference proteome</keyword>
<proteinExistence type="predicted"/>
<dbReference type="KEGG" id="rst:ATY39_11570"/>
<dbReference type="EMBL" id="CP014806">
    <property type="protein sequence ID" value="AMX00004.1"/>
    <property type="molecule type" value="Genomic_DNA"/>
</dbReference>
<dbReference type="Pfam" id="PF10067">
    <property type="entry name" value="DUF2306"/>
    <property type="match status" value="1"/>
</dbReference>
<dbReference type="OrthoDB" id="2453961at2"/>
<accession>A0A143HE53</accession>
<dbReference type="AlphaFoldDB" id="A0A143HE53"/>
<keyword evidence="1" id="KW-0812">Transmembrane</keyword>
<dbReference type="InterPro" id="IPR018750">
    <property type="entry name" value="DUF2306_membrane"/>
</dbReference>
<evidence type="ECO:0000256" key="1">
    <source>
        <dbReference type="SAM" id="Phobius"/>
    </source>
</evidence>
<gene>
    <name evidence="2" type="ORF">ATY39_11570</name>
</gene>
<dbReference type="RefSeq" id="WP_066789930.1">
    <property type="nucleotide sequence ID" value="NZ_CP014806.1"/>
</dbReference>
<evidence type="ECO:0000313" key="3">
    <source>
        <dbReference type="Proteomes" id="UP000076021"/>
    </source>
</evidence>
<sequence>MLLFNVFLITHILTGTICLISGIFAMSSKKKRGKHSVSGEIYHWSYVFVFITALVMSVIHWEKSQYLFYIALFSYGLALLGYLAVKKKWKNWVGAHIGAMLGSYIGIVTATLVVNIPIIPVLNELPILLFWFLPTIIGTPLIFKVGNKYAPKKEDNF</sequence>
<name>A0A143HE53_9BACL</name>
<dbReference type="Proteomes" id="UP000076021">
    <property type="component" value="Chromosome"/>
</dbReference>
<feature type="transmembrane region" description="Helical" evidence="1">
    <location>
        <begin position="41"/>
        <end position="60"/>
    </location>
</feature>
<reference evidence="3" key="2">
    <citation type="submission" date="2016-03" db="EMBL/GenBank/DDBJ databases">
        <authorList>
            <person name="Ploux O."/>
        </authorList>
    </citation>
    <scope>NUCLEOTIDE SEQUENCE [LARGE SCALE GENOMIC DNA]</scope>
    <source>
        <strain evidence="3">PP9</strain>
    </source>
</reference>
<dbReference type="STRING" id="241244.ATY39_11570"/>
<keyword evidence="1" id="KW-1133">Transmembrane helix</keyword>